<dbReference type="Pfam" id="PF01266">
    <property type="entry name" value="DAO"/>
    <property type="match status" value="1"/>
</dbReference>
<feature type="domain" description="FAD dependent oxidoreductase" evidence="3">
    <location>
        <begin position="3"/>
        <end position="391"/>
    </location>
</feature>
<name>A0A420EE31_9SPHN</name>
<dbReference type="RefSeq" id="WP_120325535.1">
    <property type="nucleotide sequence ID" value="NZ_RAPF01000008.1"/>
</dbReference>
<dbReference type="PANTHER" id="PTHR13847">
    <property type="entry name" value="SARCOSINE DEHYDROGENASE-RELATED"/>
    <property type="match status" value="1"/>
</dbReference>
<reference evidence="4 5" key="1">
    <citation type="submission" date="2018-09" db="EMBL/GenBank/DDBJ databases">
        <title>Altererythrobacter spongiae sp. nov., isolated from a marine sponge.</title>
        <authorList>
            <person name="Zhuang L."/>
            <person name="Luo L."/>
        </authorList>
    </citation>
    <scope>NUCLEOTIDE SEQUENCE [LARGE SCALE GENOMIC DNA]</scope>
    <source>
        <strain evidence="4 5">HN-Y73</strain>
    </source>
</reference>
<evidence type="ECO:0000259" key="3">
    <source>
        <dbReference type="Pfam" id="PF01266"/>
    </source>
</evidence>
<accession>A0A420EE31</accession>
<dbReference type="SUPFAM" id="SSF51971">
    <property type="entry name" value="Nucleotide-binding domain"/>
    <property type="match status" value="1"/>
</dbReference>
<dbReference type="Gene3D" id="3.50.50.60">
    <property type="entry name" value="FAD/NAD(P)-binding domain"/>
    <property type="match status" value="2"/>
</dbReference>
<dbReference type="EMBL" id="RAPF01000008">
    <property type="protein sequence ID" value="RKF18914.1"/>
    <property type="molecule type" value="Genomic_DNA"/>
</dbReference>
<comment type="caution">
    <text evidence="4">The sequence shown here is derived from an EMBL/GenBank/DDBJ whole genome shotgun (WGS) entry which is preliminary data.</text>
</comment>
<keyword evidence="1" id="KW-0560">Oxidoreductase</keyword>
<evidence type="ECO:0000256" key="2">
    <source>
        <dbReference type="SAM" id="SignalP"/>
    </source>
</evidence>
<dbReference type="InterPro" id="IPR006076">
    <property type="entry name" value="FAD-dep_OxRdtase"/>
</dbReference>
<organism evidence="4 5">
    <name type="scientific">Altericroceibacterium spongiae</name>
    <dbReference type="NCBI Taxonomy" id="2320269"/>
    <lineage>
        <taxon>Bacteria</taxon>
        <taxon>Pseudomonadati</taxon>
        <taxon>Pseudomonadota</taxon>
        <taxon>Alphaproteobacteria</taxon>
        <taxon>Sphingomonadales</taxon>
        <taxon>Erythrobacteraceae</taxon>
        <taxon>Altericroceibacterium</taxon>
    </lineage>
</organism>
<dbReference type="GO" id="GO:0005737">
    <property type="term" value="C:cytoplasm"/>
    <property type="evidence" value="ECO:0007669"/>
    <property type="project" value="TreeGrafter"/>
</dbReference>
<gene>
    <name evidence="4" type="ORF">D6851_14025</name>
</gene>
<evidence type="ECO:0000313" key="5">
    <source>
        <dbReference type="Proteomes" id="UP000284395"/>
    </source>
</evidence>
<feature type="signal peptide" evidence="2">
    <location>
        <begin position="1"/>
        <end position="21"/>
    </location>
</feature>
<keyword evidence="2" id="KW-0732">Signal</keyword>
<dbReference type="GO" id="GO:0016491">
    <property type="term" value="F:oxidoreductase activity"/>
    <property type="evidence" value="ECO:0007669"/>
    <property type="project" value="UniProtKB-KW"/>
</dbReference>
<dbReference type="OrthoDB" id="9805337at2"/>
<dbReference type="PANTHER" id="PTHR13847:SF289">
    <property type="entry name" value="GLYCINE OXIDASE"/>
    <property type="match status" value="1"/>
</dbReference>
<dbReference type="Proteomes" id="UP000284395">
    <property type="component" value="Unassembled WGS sequence"/>
</dbReference>
<keyword evidence="5" id="KW-1185">Reference proteome</keyword>
<dbReference type="InterPro" id="IPR036188">
    <property type="entry name" value="FAD/NAD-bd_sf"/>
</dbReference>
<sequence>MMKVFVVGGGVVGLCSAVALAEAGHDICLWDAESHQKGAQTGPASWGNAGHIATEQVTPLASPDSLLTFARRLFCLGGPLAMPPGQFAAWGPFALRFLAASRPASYRAGSTALHALATQALPAWQRLAARLREPGLLREQGHYVTWESGRSATAGRAHWARSDIGPCTIAPITSEECTQLQTISPSGIADGIRFSGTAQIADLDMLRETLLHRLTALGGTVRHEAAELSLAHGNVLVNGVSADQVLVSAGLGSKALLEALGHTVPIIAERGYHIRAQAERWPADMPPIVFEDRNMIVTRYKDSVQAASFVEFSASDAPADPRKWERLESHVAELGLTVSPPYRRWMGCRPTLPDYLPAIGRSRRARNLLYAFGHQHLGLTLAAITADLVVNLADGTQPKVDMTAFDIDRFGGKGIER</sequence>
<evidence type="ECO:0000256" key="1">
    <source>
        <dbReference type="ARBA" id="ARBA00023002"/>
    </source>
</evidence>
<dbReference type="Gene3D" id="3.30.9.10">
    <property type="entry name" value="D-Amino Acid Oxidase, subunit A, domain 2"/>
    <property type="match status" value="1"/>
</dbReference>
<protein>
    <submittedName>
        <fullName evidence="4">FAD-binding oxidoreductase</fullName>
    </submittedName>
</protein>
<dbReference type="AlphaFoldDB" id="A0A420EE31"/>
<proteinExistence type="predicted"/>
<feature type="chain" id="PRO_5019397159" evidence="2">
    <location>
        <begin position="22"/>
        <end position="417"/>
    </location>
</feature>
<evidence type="ECO:0000313" key="4">
    <source>
        <dbReference type="EMBL" id="RKF18914.1"/>
    </source>
</evidence>
<dbReference type="SUPFAM" id="SSF54373">
    <property type="entry name" value="FAD-linked reductases, C-terminal domain"/>
    <property type="match status" value="1"/>
</dbReference>